<accession>A0A8R1ETY7</accession>
<organism evidence="1 2">
    <name type="scientific">Caenorhabditis japonica</name>
    <dbReference type="NCBI Taxonomy" id="281687"/>
    <lineage>
        <taxon>Eukaryota</taxon>
        <taxon>Metazoa</taxon>
        <taxon>Ecdysozoa</taxon>
        <taxon>Nematoda</taxon>
        <taxon>Chromadorea</taxon>
        <taxon>Rhabditida</taxon>
        <taxon>Rhabditina</taxon>
        <taxon>Rhabditomorpha</taxon>
        <taxon>Rhabditoidea</taxon>
        <taxon>Rhabditidae</taxon>
        <taxon>Peloderinae</taxon>
        <taxon>Caenorhabditis</taxon>
    </lineage>
</organism>
<proteinExistence type="predicted"/>
<reference evidence="2" key="1">
    <citation type="submission" date="2010-08" db="EMBL/GenBank/DDBJ databases">
        <authorList>
            <consortium name="Caenorhabditis japonica Sequencing Consortium"/>
            <person name="Wilson R.K."/>
        </authorList>
    </citation>
    <scope>NUCLEOTIDE SEQUENCE [LARGE SCALE GENOMIC DNA]</scope>
    <source>
        <strain evidence="2">DF5081</strain>
    </source>
</reference>
<evidence type="ECO:0008006" key="3">
    <source>
        <dbReference type="Google" id="ProtNLM"/>
    </source>
</evidence>
<reference evidence="1" key="2">
    <citation type="submission" date="2022-06" db="UniProtKB">
        <authorList>
            <consortium name="EnsemblMetazoa"/>
        </authorList>
    </citation>
    <scope>IDENTIFICATION</scope>
    <source>
        <strain evidence="1">DF5081</strain>
    </source>
</reference>
<dbReference type="AlphaFoldDB" id="A0A8R1ETY7"/>
<dbReference type="Proteomes" id="UP000005237">
    <property type="component" value="Unassembled WGS sequence"/>
</dbReference>
<keyword evidence="2" id="KW-1185">Reference proteome</keyword>
<evidence type="ECO:0000313" key="1">
    <source>
        <dbReference type="EnsemblMetazoa" id="CJA42771.1"/>
    </source>
</evidence>
<evidence type="ECO:0000313" key="2">
    <source>
        <dbReference type="Proteomes" id="UP000005237"/>
    </source>
</evidence>
<sequence>MTPHYERFIIGSAYENRKRHHRCTFPKPNGQQCGYFSSHMDVLNHLAIFHLQHSRFSCNVCEDRFLLQIQFETHRKTDRCPAVIDDSD</sequence>
<protein>
    <recommendedName>
        <fullName evidence="3">C2H2-type domain-containing protein</fullName>
    </recommendedName>
</protein>
<dbReference type="EnsemblMetazoa" id="CJA42771.1">
    <property type="protein sequence ID" value="CJA42771.1"/>
    <property type="gene ID" value="WBGene00218619"/>
</dbReference>
<name>A0A8R1ETY7_CAEJA</name>